<keyword evidence="10 18" id="KW-0805">Transcription regulation</keyword>
<accession>E7BQ87</accession>
<dbReference type="GO" id="GO:0052170">
    <property type="term" value="P:symbiont-mediated suppression of host innate immune response"/>
    <property type="evidence" value="ECO:0007669"/>
    <property type="project" value="UniProtKB-KW"/>
</dbReference>
<dbReference type="Gene3D" id="3.30.160.330">
    <property type="match status" value="1"/>
</dbReference>
<evidence type="ECO:0000313" key="20">
    <source>
        <dbReference type="EMBL" id="ADQ85958.1"/>
    </source>
</evidence>
<keyword evidence="13 18" id="KW-0804">Transcription</keyword>
<comment type="subunit">
    <text evidence="18">Homodimer. Homooligomer. Interacts with host RB1; this interaction induces dissociation of RB1-E2F1 complex thereby disrupting RB1 activity. Interacts with host EP300; this interaction represses EP300 transcriptional activity. Interacts with protein E2; this interaction inhibits E7 oncogenic activity. Interacts with host TMEM173/STING; this interaction impairs the ability of TMEM173/STING to sense cytosolic DNA and promote the production of type I interferon (IFN-alpha and IFN-beta).</text>
</comment>
<proteinExistence type="inferred from homology"/>
<evidence type="ECO:0000256" key="9">
    <source>
        <dbReference type="ARBA" id="ARBA00022833"/>
    </source>
</evidence>
<evidence type="ECO:0000256" key="19">
    <source>
        <dbReference type="PIRNR" id="PIRNR003407"/>
    </source>
</evidence>
<keyword evidence="11 18" id="KW-0238">DNA-binding</keyword>
<sequence length="94" mass="10304">MRGEKATIPDIELAELVLPCSLLSDESLSADDTPEEVELSPYRIDSNCSNCHTNIRLCVSASTSAIRILHQLLLSDLHLLCSGCSRFSLRDGRS</sequence>
<protein>
    <recommendedName>
        <fullName evidence="18 19">Protein E7</fullName>
    </recommendedName>
</protein>
<name>E7BQ87_9PAPI</name>
<dbReference type="GO" id="GO:0003677">
    <property type="term" value="F:DNA binding"/>
    <property type="evidence" value="ECO:0007669"/>
    <property type="project" value="UniProtKB-UniRule"/>
</dbReference>
<evidence type="ECO:0000256" key="10">
    <source>
        <dbReference type="ARBA" id="ARBA00023015"/>
    </source>
</evidence>
<dbReference type="GO" id="GO:0030430">
    <property type="term" value="C:host cell cytoplasm"/>
    <property type="evidence" value="ECO:0007669"/>
    <property type="project" value="UniProtKB-SubCell"/>
</dbReference>
<keyword evidence="5 18" id="KW-1090">Inhibition of host innate immune response by virus</keyword>
<keyword evidence="16 18" id="KW-0899">Viral immunoevasion</keyword>
<dbReference type="GO" id="GO:0019904">
    <property type="term" value="F:protein domain specific binding"/>
    <property type="evidence" value="ECO:0007669"/>
    <property type="project" value="UniProtKB-UniRule"/>
</dbReference>
<evidence type="ECO:0000256" key="5">
    <source>
        <dbReference type="ARBA" id="ARBA00022632"/>
    </source>
</evidence>
<reference evidence="20 21" key="1">
    <citation type="journal article" date="2011" name="J. Gen. Virol.">
        <title>Genomic characterization of ten novel cutaneous human papillomaviruses from keratotic lesions of immunosuppressed patients.</title>
        <authorList>
            <person name="Kohler A."/>
            <person name="Gottschling M."/>
            <person name="Manning K."/>
            <person name="Lehmann M.D."/>
            <person name="Schulz E."/>
            <person name="Kruger-Corcoran D."/>
            <person name="Stockfleth E."/>
            <person name="Nindl I."/>
        </authorList>
    </citation>
    <scope>NUCLEOTIDE SEQUENCE [LARGE SCALE GENOMIC DNA]</scope>
    <source>
        <strain evidence="20">27-49</strain>
    </source>
</reference>
<keyword evidence="8 18" id="KW-1114">Inhibition of host interferon signaling pathway by virus</keyword>
<dbReference type="Proteomes" id="UP000096661">
    <property type="component" value="Segment"/>
</dbReference>
<organism evidence="20 21">
    <name type="scientific">human papillomavirus 131</name>
    <dbReference type="NCBI Taxonomy" id="909330"/>
    <lineage>
        <taxon>Viruses</taxon>
        <taxon>Monodnaviria</taxon>
        <taxon>Shotokuvirae</taxon>
        <taxon>Cossaviricota</taxon>
        <taxon>Papovaviricetes</taxon>
        <taxon>Zurhausenvirales</taxon>
        <taxon>Papillomaviridae</taxon>
        <taxon>Firstpapillomavirinae</taxon>
        <taxon>Gammapapillomavirus</taxon>
        <taxon>Gammapapillomavirus 14</taxon>
    </lineage>
</organism>
<evidence type="ECO:0000256" key="12">
    <source>
        <dbReference type="ARBA" id="ARBA00023159"/>
    </source>
</evidence>
<evidence type="ECO:0000256" key="6">
    <source>
        <dbReference type="ARBA" id="ARBA00022723"/>
    </source>
</evidence>
<keyword evidence="17 18" id="KW-1078">G1/S host cell cycle checkpoint dysregulation by virus</keyword>
<comment type="domain">
    <text evidence="18">The E7 terminal domain is an intrinsically disordered domain, whose flexibility and conformational transitions confer target adaptability to the oncoprotein. It allows adaptation to a variety of protein targets and exposes the PEST degradation sequence that regulates its turnover in the cell.</text>
</comment>
<dbReference type="Pfam" id="PF00527">
    <property type="entry name" value="E7"/>
    <property type="match status" value="1"/>
</dbReference>
<evidence type="ECO:0000256" key="11">
    <source>
        <dbReference type="ARBA" id="ARBA00023125"/>
    </source>
</evidence>
<keyword evidence="3 18" id="KW-1048">Host nucleus</keyword>
<evidence type="ECO:0000256" key="14">
    <source>
        <dbReference type="ARBA" id="ARBA00023200"/>
    </source>
</evidence>
<keyword evidence="9 18" id="KW-0862">Zinc</keyword>
<evidence type="ECO:0000256" key="17">
    <source>
        <dbReference type="ARBA" id="ARBA00023309"/>
    </source>
</evidence>
<comment type="PTM">
    <text evidence="18">Highly phosphorylated.</text>
</comment>
<keyword evidence="15" id="KW-0922">Interferon antiviral system evasion</keyword>
<comment type="subcellular location">
    <subcellularLocation>
        <location evidence="18">Host cytoplasm</location>
    </subcellularLocation>
    <subcellularLocation>
        <location evidence="18">Host nucleus</location>
    </subcellularLocation>
    <text evidence="18">Predominantly found in the host nucleus.</text>
</comment>
<evidence type="ECO:0000256" key="13">
    <source>
        <dbReference type="ARBA" id="ARBA00023163"/>
    </source>
</evidence>
<keyword evidence="2 18" id="KW-0244">Early protein</keyword>
<dbReference type="SUPFAM" id="SSF161234">
    <property type="entry name" value="E7 C-terminal domain-like"/>
    <property type="match status" value="1"/>
</dbReference>
<evidence type="ECO:0000313" key="21">
    <source>
        <dbReference type="Proteomes" id="UP000096661"/>
    </source>
</evidence>
<dbReference type="EMBL" id="GU117631">
    <property type="protein sequence ID" value="ADQ85958.1"/>
    <property type="molecule type" value="Genomic_DNA"/>
</dbReference>
<evidence type="ECO:0000256" key="16">
    <source>
        <dbReference type="ARBA" id="ARBA00023280"/>
    </source>
</evidence>
<evidence type="ECO:0000256" key="1">
    <source>
        <dbReference type="ARBA" id="ARBA00022504"/>
    </source>
</evidence>
<dbReference type="KEGG" id="vg:10146736"/>
<dbReference type="PIRSF" id="PIRSF003407">
    <property type="entry name" value="Papvi_E7"/>
    <property type="match status" value="1"/>
</dbReference>
<dbReference type="GO" id="GO:0042025">
    <property type="term" value="C:host cell nucleus"/>
    <property type="evidence" value="ECO:0007669"/>
    <property type="project" value="UniProtKB-SubCell"/>
</dbReference>
<evidence type="ECO:0000256" key="3">
    <source>
        <dbReference type="ARBA" id="ARBA00022562"/>
    </source>
</evidence>
<evidence type="ECO:0000256" key="7">
    <source>
        <dbReference type="ARBA" id="ARBA00022771"/>
    </source>
</evidence>
<dbReference type="GO" id="GO:0008270">
    <property type="term" value="F:zinc ion binding"/>
    <property type="evidence" value="ECO:0007669"/>
    <property type="project" value="UniProtKB-KW"/>
</dbReference>
<comment type="function">
    <text evidence="19">E7 protein has both transforming and trans-activating activities.</text>
</comment>
<dbReference type="OrthoDB" id="28045at10239"/>
<dbReference type="RefSeq" id="YP_004169278.1">
    <property type="nucleotide sequence ID" value="NC_014954.1"/>
</dbReference>
<dbReference type="GeneID" id="10146736"/>
<dbReference type="GO" id="GO:0003700">
    <property type="term" value="F:DNA-binding transcription factor activity"/>
    <property type="evidence" value="ECO:0007669"/>
    <property type="project" value="UniProtKB-UniRule"/>
</dbReference>
<feature type="zinc finger region" evidence="18">
    <location>
        <begin position="48"/>
        <end position="84"/>
    </location>
</feature>
<comment type="similarity">
    <text evidence="18 19">Belongs to the papillomaviridae E7 protein family.</text>
</comment>
<dbReference type="GO" id="GO:0039502">
    <property type="term" value="P:symbiont-mediated suppression of host type I interferon-mediated signaling pathway"/>
    <property type="evidence" value="ECO:0007669"/>
    <property type="project" value="UniProtKB-UniRule"/>
</dbReference>
<dbReference type="InterPro" id="IPR000148">
    <property type="entry name" value="Papilloma_E7"/>
</dbReference>
<evidence type="ECO:0000256" key="8">
    <source>
        <dbReference type="ARBA" id="ARBA00022830"/>
    </source>
</evidence>
<evidence type="ECO:0000256" key="15">
    <source>
        <dbReference type="ARBA" id="ARBA00023258"/>
    </source>
</evidence>
<keyword evidence="12 18" id="KW-0010">Activator</keyword>
<gene>
    <name evidence="18 20" type="primary">E7</name>
</gene>
<keyword evidence="7 18" id="KW-0863">Zinc-finger</keyword>
<keyword evidence="4 18" id="KW-0945">Host-virus interaction</keyword>
<keyword evidence="14 18" id="KW-1035">Host cytoplasm</keyword>
<dbReference type="GO" id="GO:0006351">
    <property type="term" value="P:DNA-templated transcription"/>
    <property type="evidence" value="ECO:0007669"/>
    <property type="project" value="UniProtKB-UniRule"/>
</dbReference>
<keyword evidence="6 18" id="KW-0479">Metal-binding</keyword>
<keyword evidence="21" id="KW-1185">Reference proteome</keyword>
<evidence type="ECO:0000256" key="2">
    <source>
        <dbReference type="ARBA" id="ARBA00022518"/>
    </source>
</evidence>
<dbReference type="HAMAP" id="MF_04004">
    <property type="entry name" value="PPV_E7"/>
    <property type="match status" value="1"/>
</dbReference>
<comment type="caution">
    <text evidence="18">Lacks conserved residue(s) required for the propagation of feature annotation.</text>
</comment>
<dbReference type="GO" id="GO:0039645">
    <property type="term" value="P:symbiont-mediated perturbation of host cell cycle G1/S transition checkpoint"/>
    <property type="evidence" value="ECO:0007669"/>
    <property type="project" value="UniProtKB-UniRule"/>
</dbReference>
<evidence type="ECO:0000256" key="18">
    <source>
        <dbReference type="HAMAP-Rule" id="MF_04004"/>
    </source>
</evidence>
<keyword evidence="1 18" id="KW-1121">Modulation of host cell cycle by virus</keyword>
<feature type="short sequence motif" description="Nuclear export signal" evidence="18">
    <location>
        <begin position="66"/>
        <end position="74"/>
    </location>
</feature>
<evidence type="ECO:0000256" key="4">
    <source>
        <dbReference type="ARBA" id="ARBA00022581"/>
    </source>
</evidence>
<comment type="function">
    <text evidence="18">Plays a role in viral genome replication by driving entry of quiescent cells into the cell cycle. Stimulation of progression from G1 to S phase allows the virus to efficiently use the cellular DNA replicating machinery to achieve viral genome replication. E7 protein has both transforming and trans-activating activities. Induces the disassembly of the E2F1 transcription factor from RB1, with subsequent transcriptional activation of E2F1-regulated S-phase genes. Interferes with host histone deacetylation mediated by HDAC1 and HDAC2, leading to transcription activation. Plays also a role in the inhibition of both antiviral and antiproliferative functions of host interferon alpha. Interaction with host TMEM173/STING impairs the ability of TMEM173/STING to sense cytosolic DNA and promote the production of type I interferon (IFN-alpha and IFN-beta).</text>
</comment>